<evidence type="ECO:0000256" key="2">
    <source>
        <dbReference type="ARBA" id="ARBA00022833"/>
    </source>
</evidence>
<evidence type="ECO:0000256" key="3">
    <source>
        <dbReference type="ARBA" id="ARBA00023157"/>
    </source>
</evidence>
<keyword evidence="3 6" id="KW-1015">Disulfide bond</keyword>
<organism evidence="7 8">
    <name type="scientific">Clostridium botulinum</name>
    <dbReference type="NCBI Taxonomy" id="1491"/>
    <lineage>
        <taxon>Bacteria</taxon>
        <taxon>Bacillati</taxon>
        <taxon>Bacillota</taxon>
        <taxon>Clostridia</taxon>
        <taxon>Eubacteriales</taxon>
        <taxon>Clostridiaceae</taxon>
        <taxon>Clostridium</taxon>
    </lineage>
</organism>
<evidence type="ECO:0000313" key="8">
    <source>
        <dbReference type="Proteomes" id="UP000473089"/>
    </source>
</evidence>
<comment type="similarity">
    <text evidence="6">Belongs to the HSP33 family.</text>
</comment>
<comment type="PTM">
    <text evidence="6">Under oxidizing conditions two disulfide bonds are formed involving the reactive cysteines. Under reducing conditions zinc is bound to the reactive cysteines and the protein is inactive.</text>
</comment>
<comment type="function">
    <text evidence="6">Redox regulated molecular chaperone. Protects both thermally unfolding and oxidatively damaged proteins from irreversible aggregation. Plays an important role in the bacterial defense system toward oxidative stress.</text>
</comment>
<evidence type="ECO:0000256" key="5">
    <source>
        <dbReference type="ARBA" id="ARBA00023284"/>
    </source>
</evidence>
<dbReference type="AlphaFoldDB" id="A0A6M0SV13"/>
<dbReference type="InterPro" id="IPR000397">
    <property type="entry name" value="Heat_shock_Hsp33"/>
</dbReference>
<dbReference type="CDD" id="cd00498">
    <property type="entry name" value="Hsp33"/>
    <property type="match status" value="1"/>
</dbReference>
<dbReference type="GO" id="GO:0042026">
    <property type="term" value="P:protein refolding"/>
    <property type="evidence" value="ECO:0007669"/>
    <property type="project" value="TreeGrafter"/>
</dbReference>
<protein>
    <recommendedName>
        <fullName evidence="6">33 kDa chaperonin</fullName>
    </recommendedName>
    <alternativeName>
        <fullName evidence="6">Heat shock protein 33 homolog</fullName>
        <shortName evidence="6">HSP33</shortName>
    </alternativeName>
</protein>
<keyword evidence="1 6" id="KW-0963">Cytoplasm</keyword>
<gene>
    <name evidence="6 7" type="primary">hslO</name>
    <name evidence="7" type="ORF">EXM42_02990</name>
</gene>
<dbReference type="Gene3D" id="3.90.1280.10">
    <property type="entry name" value="HSP33 redox switch-like"/>
    <property type="match status" value="1"/>
</dbReference>
<comment type="caution">
    <text evidence="7">The sequence shown here is derived from an EMBL/GenBank/DDBJ whole genome shotgun (WGS) entry which is preliminary data.</text>
</comment>
<dbReference type="GO" id="GO:0005737">
    <property type="term" value="C:cytoplasm"/>
    <property type="evidence" value="ECO:0007669"/>
    <property type="project" value="UniProtKB-SubCell"/>
</dbReference>
<evidence type="ECO:0000313" key="7">
    <source>
        <dbReference type="EMBL" id="NFA59398.1"/>
    </source>
</evidence>
<comment type="subcellular location">
    <subcellularLocation>
        <location evidence="6">Cytoplasm</location>
    </subcellularLocation>
</comment>
<dbReference type="PANTHER" id="PTHR30111:SF1">
    <property type="entry name" value="33 KDA CHAPERONIN"/>
    <property type="match status" value="1"/>
</dbReference>
<keyword evidence="4 6" id="KW-0143">Chaperone</keyword>
<keyword evidence="5 6" id="KW-0676">Redox-active center</keyword>
<dbReference type="GO" id="GO:0044183">
    <property type="term" value="F:protein folding chaperone"/>
    <property type="evidence" value="ECO:0007669"/>
    <property type="project" value="TreeGrafter"/>
</dbReference>
<dbReference type="PANTHER" id="PTHR30111">
    <property type="entry name" value="33 KDA CHAPERONIN"/>
    <property type="match status" value="1"/>
</dbReference>
<accession>A0A6M0SV13</accession>
<name>A0A6M0SV13_CLOBO</name>
<dbReference type="GO" id="GO:0051082">
    <property type="term" value="F:unfolded protein binding"/>
    <property type="evidence" value="ECO:0007669"/>
    <property type="project" value="UniProtKB-UniRule"/>
</dbReference>
<proteinExistence type="inferred from homology"/>
<dbReference type="InterPro" id="IPR016154">
    <property type="entry name" value="Heat_shock_Hsp33_C"/>
</dbReference>
<sequence>MKDKLIRAIAKDGQVRIIGAITTELVNEGVKLHNCAPTAAAALGRMLTAGALMGTTLKSDKETLTLQIHGGGIAKGVVVTAYADGHVKGYIGNPTADIEPNSKGKLDVSGIIGKNGNLLVIRDMGLKEPYIGQVPIYTGEIAEDLAYYYTVSEQTPSAVGLGVLVDKDLSIKSAGGFIIQMMPDADEMLADLISYRLEEVPSITEMISKGMTIEEILEYIFEDMDLNILESIEPKYRCDCSRQKVERALVSVGEKDLKEIYDEGKEEELKCHFCNKAYIFTHEQIGELLKENTNNKQ</sequence>
<dbReference type="PIRSF" id="PIRSF005261">
    <property type="entry name" value="Heat_shock_Hsp33"/>
    <property type="match status" value="1"/>
</dbReference>
<dbReference type="EMBL" id="SGJP01000004">
    <property type="protein sequence ID" value="NFA59398.1"/>
    <property type="molecule type" value="Genomic_DNA"/>
</dbReference>
<feature type="disulfide bond" description="Redox-active" evidence="6">
    <location>
        <begin position="238"/>
        <end position="240"/>
    </location>
</feature>
<evidence type="ECO:0000256" key="4">
    <source>
        <dbReference type="ARBA" id="ARBA00023186"/>
    </source>
</evidence>
<dbReference type="Pfam" id="PF01430">
    <property type="entry name" value="HSP33"/>
    <property type="match status" value="1"/>
</dbReference>
<feature type="disulfide bond" description="Redox-active" evidence="6">
    <location>
        <begin position="271"/>
        <end position="274"/>
    </location>
</feature>
<dbReference type="NCBIfam" id="NF001033">
    <property type="entry name" value="PRK00114.1"/>
    <property type="match status" value="1"/>
</dbReference>
<dbReference type="InterPro" id="IPR016153">
    <property type="entry name" value="Heat_shock_Hsp33_N"/>
</dbReference>
<evidence type="ECO:0000256" key="6">
    <source>
        <dbReference type="HAMAP-Rule" id="MF_00117"/>
    </source>
</evidence>
<evidence type="ECO:0000256" key="1">
    <source>
        <dbReference type="ARBA" id="ARBA00022490"/>
    </source>
</evidence>
<dbReference type="SUPFAM" id="SSF64397">
    <property type="entry name" value="Hsp33 domain"/>
    <property type="match status" value="1"/>
</dbReference>
<dbReference type="HAMAP" id="MF_00117">
    <property type="entry name" value="HslO"/>
    <property type="match status" value="1"/>
</dbReference>
<dbReference type="Proteomes" id="UP000473089">
    <property type="component" value="Unassembled WGS sequence"/>
</dbReference>
<keyword evidence="2 6" id="KW-0862">Zinc</keyword>
<dbReference type="SUPFAM" id="SSF118352">
    <property type="entry name" value="HSP33 redox switch-like"/>
    <property type="match status" value="1"/>
</dbReference>
<dbReference type="Gene3D" id="3.55.30.10">
    <property type="entry name" value="Hsp33 domain"/>
    <property type="match status" value="1"/>
</dbReference>
<reference evidence="7 8" key="1">
    <citation type="submission" date="2019-02" db="EMBL/GenBank/DDBJ databases">
        <title>Genome sequencing of Clostridium botulinum clinical isolates.</title>
        <authorList>
            <person name="Brunt J."/>
            <person name="Van Vliet A.H.M."/>
            <person name="Stringer S.C."/>
            <person name="Grant K.A."/>
            <person name="Carter A.C."/>
            <person name="Peck M.W."/>
        </authorList>
    </citation>
    <scope>NUCLEOTIDE SEQUENCE [LARGE SCALE GENOMIC DNA]</scope>
    <source>
        <strain evidence="7 8">R1125/03</strain>
    </source>
</reference>